<dbReference type="InterPro" id="IPR036587">
    <property type="entry name" value="NucleaseA_inhib-like_sf"/>
</dbReference>
<reference evidence="2 3" key="3">
    <citation type="submission" date="2019-03" db="EMBL/GenBank/DDBJ databases">
        <title>Genomic Encyclopedia of Type Strains, Phase IV (KMG-IV): sequencing the most valuable type-strain genomes for metagenomic binning, comparative biology and taxonomic classification.</title>
        <authorList>
            <person name="Goeker M."/>
        </authorList>
    </citation>
    <scope>NUCLEOTIDE SEQUENCE [LARGE SCALE GENOMIC DNA]</scope>
    <source>
        <strain evidence="2 3">DSM 103236</strain>
    </source>
</reference>
<dbReference type="SUPFAM" id="SSF82602">
    <property type="entry name" value="Nuclease A inhibitor (NuiA)"/>
    <property type="match status" value="1"/>
</dbReference>
<dbReference type="AlphaFoldDB" id="A0A4R2HDG4"/>
<reference evidence="1" key="1">
    <citation type="journal article" date="2014" name="Int. J. Syst. Evol. Microbiol.">
        <title>Complete genome of a new Firmicutes species belonging to the dominant human colonic microbiota ('Ruminococcus bicirculans') reveals two chromosomes and a selective capacity to utilize plant glucans.</title>
        <authorList>
            <consortium name="NISC Comparative Sequencing Program"/>
            <person name="Wegmann U."/>
            <person name="Louis P."/>
            <person name="Goesmann A."/>
            <person name="Henrissat B."/>
            <person name="Duncan S.H."/>
            <person name="Flint H.J."/>
        </authorList>
    </citation>
    <scope>NUCLEOTIDE SEQUENCE</scope>
    <source>
        <strain evidence="1">CGMCC 1.15644</strain>
    </source>
</reference>
<proteinExistence type="predicted"/>
<evidence type="ECO:0000313" key="3">
    <source>
        <dbReference type="Proteomes" id="UP000295684"/>
    </source>
</evidence>
<evidence type="ECO:0000313" key="2">
    <source>
        <dbReference type="EMBL" id="TCO23771.1"/>
    </source>
</evidence>
<name>A0A4R2HDG4_9SPHI</name>
<dbReference type="Gene3D" id="3.40.1460.10">
    <property type="entry name" value="Nuclease A inhibitor-like"/>
    <property type="match status" value="1"/>
</dbReference>
<accession>A0A4R2HDG4</accession>
<dbReference type="Proteomes" id="UP000622648">
    <property type="component" value="Unassembled WGS sequence"/>
</dbReference>
<organism evidence="2 3">
    <name type="scientific">Pedobacter psychrotolerans</name>
    <dbReference type="NCBI Taxonomy" id="1843235"/>
    <lineage>
        <taxon>Bacteria</taxon>
        <taxon>Pseudomonadati</taxon>
        <taxon>Bacteroidota</taxon>
        <taxon>Sphingobacteriia</taxon>
        <taxon>Sphingobacteriales</taxon>
        <taxon>Sphingobacteriaceae</taxon>
        <taxon>Pedobacter</taxon>
    </lineage>
</organism>
<dbReference type="Pfam" id="PF07924">
    <property type="entry name" value="NuiA"/>
    <property type="match status" value="1"/>
</dbReference>
<reference evidence="1" key="4">
    <citation type="submission" date="2024-05" db="EMBL/GenBank/DDBJ databases">
        <authorList>
            <person name="Sun Q."/>
            <person name="Zhou Y."/>
        </authorList>
    </citation>
    <scope>NUCLEOTIDE SEQUENCE</scope>
    <source>
        <strain evidence="1">CGMCC 1.15644</strain>
    </source>
</reference>
<dbReference type="EMBL" id="BMJO01000005">
    <property type="protein sequence ID" value="GGE62484.1"/>
    <property type="molecule type" value="Genomic_DNA"/>
</dbReference>
<evidence type="ECO:0000313" key="1">
    <source>
        <dbReference type="EMBL" id="GGE62484.1"/>
    </source>
</evidence>
<sequence length="132" mass="14593">MNNNILAIMTKLLLGALYFTETESPFTVADWGKIPPTELLSKIATHYHSTPSNLKQINPADFFNHLISKVDPSDAPMVENAKKIQTIYTHLEQNLSSLKVIRIEGASRIPVLITGYLPDGTCVVIETLAVET</sequence>
<dbReference type="Proteomes" id="UP000295684">
    <property type="component" value="Unassembled WGS sequence"/>
</dbReference>
<protein>
    <submittedName>
        <fullName evidence="2">Nuclease A inhibitor-like protein</fullName>
    </submittedName>
</protein>
<evidence type="ECO:0000313" key="4">
    <source>
        <dbReference type="Proteomes" id="UP000622648"/>
    </source>
</evidence>
<dbReference type="InterPro" id="IPR012489">
    <property type="entry name" value="NucleaseA_inhib-like"/>
</dbReference>
<comment type="caution">
    <text evidence="2">The sequence shown here is derived from an EMBL/GenBank/DDBJ whole genome shotgun (WGS) entry which is preliminary data.</text>
</comment>
<dbReference type="RefSeq" id="WP_132533762.1">
    <property type="nucleotide sequence ID" value="NZ_BMJO01000005.1"/>
</dbReference>
<gene>
    <name evidence="2" type="ORF">EV200_105240</name>
    <name evidence="1" type="ORF">GCM10011413_31070</name>
</gene>
<dbReference type="EMBL" id="SLWO01000005">
    <property type="protein sequence ID" value="TCO23771.1"/>
    <property type="molecule type" value="Genomic_DNA"/>
</dbReference>
<reference evidence="4" key="2">
    <citation type="journal article" date="2019" name="Int. J. Syst. Evol. Microbiol.">
        <title>The Global Catalogue of Microorganisms (GCM) 10K type strain sequencing project: providing services to taxonomists for standard genome sequencing and annotation.</title>
        <authorList>
            <consortium name="The Broad Institute Genomics Platform"/>
            <consortium name="The Broad Institute Genome Sequencing Center for Infectious Disease"/>
            <person name="Wu L."/>
            <person name="Ma J."/>
        </authorList>
    </citation>
    <scope>NUCLEOTIDE SEQUENCE [LARGE SCALE GENOMIC DNA]</scope>
    <source>
        <strain evidence="4">CGMCC 1.15644</strain>
    </source>
</reference>
<dbReference type="OrthoDB" id="674042at2"/>
<keyword evidence="4" id="KW-1185">Reference proteome</keyword>